<evidence type="ECO:0000256" key="5">
    <source>
        <dbReference type="ARBA" id="ARBA00011245"/>
    </source>
</evidence>
<dbReference type="NCBIfam" id="TIGR00212">
    <property type="entry name" value="hemC"/>
    <property type="match status" value="1"/>
</dbReference>
<reference evidence="12 13" key="1">
    <citation type="journal article" date="2015" name="Genome Announc.">
        <title>Complete Genome Sequence of Pelosinus fermentans JBW45, a Member of a Remarkably Competitive Group of Negativicutes in the Firmicutes Phylum.</title>
        <authorList>
            <person name="De Leon K.B."/>
            <person name="Utturkar S.M."/>
            <person name="Camilleri L.B."/>
            <person name="Elias D.A."/>
            <person name="Arkin A.P."/>
            <person name="Fields M.W."/>
            <person name="Brown S.D."/>
            <person name="Wall J.D."/>
        </authorList>
    </citation>
    <scope>NUCLEOTIDE SEQUENCE [LARGE SCALE GENOMIC DNA]</scope>
    <source>
        <strain evidence="12 13">JBW45</strain>
    </source>
</reference>
<dbReference type="InterPro" id="IPR022417">
    <property type="entry name" value="Porphobilin_deaminase_N"/>
</dbReference>
<comment type="pathway">
    <text evidence="2">Porphyrin-containing compound metabolism; protoporphyrin-IX biosynthesis; coproporphyrinogen-III from 5-aminolevulinate: step 2/4.</text>
</comment>
<dbReference type="GO" id="GO:0006782">
    <property type="term" value="P:protoporphyrinogen IX biosynthetic process"/>
    <property type="evidence" value="ECO:0007669"/>
    <property type="project" value="UniProtKB-UniRule"/>
</dbReference>
<dbReference type="FunFam" id="3.30.160.40:FF:000002">
    <property type="entry name" value="Porphobilinogen deaminase"/>
    <property type="match status" value="1"/>
</dbReference>
<dbReference type="Proteomes" id="UP000005361">
    <property type="component" value="Chromosome"/>
</dbReference>
<evidence type="ECO:0000256" key="3">
    <source>
        <dbReference type="ARBA" id="ARBA00005173"/>
    </source>
</evidence>
<dbReference type="SUPFAM" id="SSF53850">
    <property type="entry name" value="Periplasmic binding protein-like II"/>
    <property type="match status" value="1"/>
</dbReference>
<dbReference type="PANTHER" id="PTHR11557">
    <property type="entry name" value="PORPHOBILINOGEN DEAMINASE"/>
    <property type="match status" value="1"/>
</dbReference>
<comment type="cofactor">
    <cofactor evidence="9">
        <name>dipyrromethane</name>
        <dbReference type="ChEBI" id="CHEBI:60342"/>
    </cofactor>
    <text evidence="9">Binds 1 dipyrromethane group covalently.</text>
</comment>
<comment type="similarity">
    <text evidence="4 9">Belongs to the HMBS family.</text>
</comment>
<keyword evidence="6 9" id="KW-0808">Transferase</keyword>
<dbReference type="GO" id="GO:0004418">
    <property type="term" value="F:hydroxymethylbilane synthase activity"/>
    <property type="evidence" value="ECO:0007669"/>
    <property type="project" value="UniProtKB-UniRule"/>
</dbReference>
<dbReference type="PANTHER" id="PTHR11557:SF0">
    <property type="entry name" value="PORPHOBILINOGEN DEAMINASE"/>
    <property type="match status" value="1"/>
</dbReference>
<evidence type="ECO:0000256" key="2">
    <source>
        <dbReference type="ARBA" id="ARBA00004735"/>
    </source>
</evidence>
<dbReference type="Gene3D" id="3.40.190.10">
    <property type="entry name" value="Periplasmic binding protein-like II"/>
    <property type="match status" value="2"/>
</dbReference>
<comment type="pathway">
    <text evidence="3">Porphyrin-containing compound metabolism; chlorophyll biosynthesis.</text>
</comment>
<sequence length="310" mass="34007">MKRKKITIGTRGSKLALWQANHIADCIRAQYPDVDVELLHIVTTGDKILDVPLARIGGKGLFTKELETAMLNGQIDLAVHSLKDMPTELPEGLLLAAITERVDPGDAFISPNYGTVDNLPKGARVGTSSLRRKAQLLKYRSDLKIGDLRGNLDTRLKKLENGEFDGIILAVAGLKRLGWQEKITQVLPQDICLPAVGQGALAIEARSNDAEVLQMLAFLNHQETRWSVEAERAYLAEVEGGCQIPIGVFGRIEQEILTLEAAILSVDGARQIRQTISGSPQDGKKLGRDLAQRMLDEGGREILQELEVNH</sequence>
<reference evidence="13" key="2">
    <citation type="submission" date="2015-02" db="EMBL/GenBank/DDBJ databases">
        <title>Complete Genome Sequence of Pelosinus fermentans JBW45.</title>
        <authorList>
            <person name="De Leon K.B."/>
            <person name="Utturkar S.M."/>
            <person name="Camilleri L.B."/>
            <person name="Arkin A.P."/>
            <person name="Fields M.W."/>
            <person name="Brown S.D."/>
            <person name="Wall J.D."/>
        </authorList>
    </citation>
    <scope>NUCLEOTIDE SEQUENCE [LARGE SCALE GENOMIC DNA]</scope>
    <source>
        <strain evidence="13">JBW45</strain>
    </source>
</reference>
<gene>
    <name evidence="9" type="primary">hemC</name>
    <name evidence="12" type="ORF">JBW_04487</name>
</gene>
<proteinExistence type="inferred from homology"/>
<feature type="domain" description="Porphobilinogen deaminase N-terminal" evidence="10">
    <location>
        <begin position="6"/>
        <end position="213"/>
    </location>
</feature>
<evidence type="ECO:0000313" key="13">
    <source>
        <dbReference type="Proteomes" id="UP000005361"/>
    </source>
</evidence>
<dbReference type="Pfam" id="PF01379">
    <property type="entry name" value="Porphobil_deam"/>
    <property type="match status" value="1"/>
</dbReference>
<evidence type="ECO:0000256" key="7">
    <source>
        <dbReference type="ARBA" id="ARBA00023244"/>
    </source>
</evidence>
<dbReference type="Pfam" id="PF03900">
    <property type="entry name" value="Porphobil_deamC"/>
    <property type="match status" value="1"/>
</dbReference>
<evidence type="ECO:0000259" key="10">
    <source>
        <dbReference type="Pfam" id="PF01379"/>
    </source>
</evidence>
<dbReference type="GO" id="GO:0005737">
    <property type="term" value="C:cytoplasm"/>
    <property type="evidence" value="ECO:0007669"/>
    <property type="project" value="UniProtKB-UniRule"/>
</dbReference>
<dbReference type="SUPFAM" id="SSF54782">
    <property type="entry name" value="Porphobilinogen deaminase (hydroxymethylbilane synthase), C-terminal domain"/>
    <property type="match status" value="1"/>
</dbReference>
<accession>I9NW86</accession>
<comment type="miscellaneous">
    <text evidence="9">The porphobilinogen subunits are added to the dipyrromethane group.</text>
</comment>
<dbReference type="PRINTS" id="PR00151">
    <property type="entry name" value="PORPHBDMNASE"/>
</dbReference>
<evidence type="ECO:0000256" key="1">
    <source>
        <dbReference type="ARBA" id="ARBA00002869"/>
    </source>
</evidence>
<dbReference type="AlphaFoldDB" id="I9NW86"/>
<dbReference type="OrthoDB" id="9810298at2"/>
<dbReference type="HAMAP" id="MF_00260">
    <property type="entry name" value="Porphobil_deam"/>
    <property type="match status" value="1"/>
</dbReference>
<name>I9NW86_9FIRM</name>
<dbReference type="EMBL" id="CP010978">
    <property type="protein sequence ID" value="AJQ29818.1"/>
    <property type="molecule type" value="Genomic_DNA"/>
</dbReference>
<protein>
    <recommendedName>
        <fullName evidence="9">Porphobilinogen deaminase</fullName>
        <shortName evidence="9">PBG</shortName>
        <ecNumber evidence="9">2.5.1.61</ecNumber>
    </recommendedName>
    <alternativeName>
        <fullName evidence="9">Hydroxymethylbilane synthase</fullName>
        <shortName evidence="9">HMBS</shortName>
    </alternativeName>
    <alternativeName>
        <fullName evidence="9">Pre-uroporphyrinogen synthase</fullName>
    </alternativeName>
</protein>
<comment type="function">
    <text evidence="1 9">Tetrapolymerization of the monopyrrole PBG into the hydroxymethylbilane pre-uroporphyrinogen in several discrete steps.</text>
</comment>
<dbReference type="EC" id="2.5.1.61" evidence="9"/>
<evidence type="ECO:0000256" key="4">
    <source>
        <dbReference type="ARBA" id="ARBA00005638"/>
    </source>
</evidence>
<dbReference type="InterPro" id="IPR022418">
    <property type="entry name" value="Porphobilinogen_deaminase_C"/>
</dbReference>
<dbReference type="FunFam" id="3.40.190.10:FF:000005">
    <property type="entry name" value="Porphobilinogen deaminase"/>
    <property type="match status" value="1"/>
</dbReference>
<evidence type="ECO:0000256" key="9">
    <source>
        <dbReference type="HAMAP-Rule" id="MF_00260"/>
    </source>
</evidence>
<evidence type="ECO:0000313" key="12">
    <source>
        <dbReference type="EMBL" id="AJQ29818.1"/>
    </source>
</evidence>
<dbReference type="InterPro" id="IPR000860">
    <property type="entry name" value="HemC"/>
</dbReference>
<dbReference type="InterPro" id="IPR036803">
    <property type="entry name" value="Porphobilinogen_deaminase_C_sf"/>
</dbReference>
<feature type="modified residue" description="S-(dipyrrolylmethanemethyl)cysteine" evidence="9">
    <location>
        <position position="242"/>
    </location>
</feature>
<dbReference type="PIRSF" id="PIRSF001438">
    <property type="entry name" value="4pyrrol_synth_OHMeBilane_synth"/>
    <property type="match status" value="1"/>
</dbReference>
<feature type="domain" description="Porphobilinogen deaminase C-terminal" evidence="11">
    <location>
        <begin position="228"/>
        <end position="295"/>
    </location>
</feature>
<dbReference type="FunFam" id="3.40.190.10:FF:000004">
    <property type="entry name" value="Porphobilinogen deaminase"/>
    <property type="match status" value="1"/>
</dbReference>
<evidence type="ECO:0000259" key="11">
    <source>
        <dbReference type="Pfam" id="PF03900"/>
    </source>
</evidence>
<organism evidence="12 13">
    <name type="scientific">Pelosinus fermentans JBW45</name>
    <dbReference type="NCBI Taxonomy" id="1192197"/>
    <lineage>
        <taxon>Bacteria</taxon>
        <taxon>Bacillati</taxon>
        <taxon>Bacillota</taxon>
        <taxon>Negativicutes</taxon>
        <taxon>Selenomonadales</taxon>
        <taxon>Sporomusaceae</taxon>
        <taxon>Pelosinus</taxon>
    </lineage>
</organism>
<dbReference type="Gene3D" id="3.30.160.40">
    <property type="entry name" value="Porphobilinogen deaminase, C-terminal domain"/>
    <property type="match status" value="1"/>
</dbReference>
<dbReference type="KEGG" id="pft:JBW_04487"/>
<evidence type="ECO:0000256" key="6">
    <source>
        <dbReference type="ARBA" id="ARBA00022679"/>
    </source>
</evidence>
<dbReference type="RefSeq" id="WP_007953934.1">
    <property type="nucleotide sequence ID" value="NZ_CP010978.1"/>
</dbReference>
<dbReference type="HOGENOM" id="CLU_019704_0_2_9"/>
<dbReference type="CDD" id="cd13646">
    <property type="entry name" value="PBP2_EcHMBS_like"/>
    <property type="match status" value="1"/>
</dbReference>
<dbReference type="STRING" id="1192197.JBW_04487"/>
<comment type="subunit">
    <text evidence="5 9">Monomer.</text>
</comment>
<comment type="catalytic activity">
    <reaction evidence="8 9">
        <text>4 porphobilinogen + H2O = hydroxymethylbilane + 4 NH4(+)</text>
        <dbReference type="Rhea" id="RHEA:13185"/>
        <dbReference type="ChEBI" id="CHEBI:15377"/>
        <dbReference type="ChEBI" id="CHEBI:28938"/>
        <dbReference type="ChEBI" id="CHEBI:57845"/>
        <dbReference type="ChEBI" id="CHEBI:58126"/>
        <dbReference type="EC" id="2.5.1.61"/>
    </reaction>
</comment>
<keyword evidence="7 9" id="KW-0627">Porphyrin biosynthesis</keyword>
<evidence type="ECO:0000256" key="8">
    <source>
        <dbReference type="ARBA" id="ARBA00048169"/>
    </source>
</evidence>